<accession>A0ABR4B6K1</accession>
<evidence type="ECO:0000256" key="2">
    <source>
        <dbReference type="ARBA" id="ARBA00023002"/>
    </source>
</evidence>
<evidence type="ECO:0000256" key="1">
    <source>
        <dbReference type="ARBA" id="ARBA00006484"/>
    </source>
</evidence>
<dbReference type="SUPFAM" id="SSF51735">
    <property type="entry name" value="NAD(P)-binding Rossmann-fold domains"/>
    <property type="match status" value="1"/>
</dbReference>
<dbReference type="Gene3D" id="3.40.50.720">
    <property type="entry name" value="NAD(P)-binding Rossmann-like Domain"/>
    <property type="match status" value="1"/>
</dbReference>
<dbReference type="InterPro" id="IPR036291">
    <property type="entry name" value="NAD(P)-bd_dom_sf"/>
</dbReference>
<dbReference type="EMBL" id="JBHFEH010000026">
    <property type="protein sequence ID" value="KAL2052516.1"/>
    <property type="molecule type" value="Genomic_DNA"/>
</dbReference>
<dbReference type="Proteomes" id="UP001590951">
    <property type="component" value="Unassembled WGS sequence"/>
</dbReference>
<organism evidence="3 4">
    <name type="scientific">Lepraria finkii</name>
    <dbReference type="NCBI Taxonomy" id="1340010"/>
    <lineage>
        <taxon>Eukaryota</taxon>
        <taxon>Fungi</taxon>
        <taxon>Dikarya</taxon>
        <taxon>Ascomycota</taxon>
        <taxon>Pezizomycotina</taxon>
        <taxon>Lecanoromycetes</taxon>
        <taxon>OSLEUM clade</taxon>
        <taxon>Lecanoromycetidae</taxon>
        <taxon>Lecanorales</taxon>
        <taxon>Lecanorineae</taxon>
        <taxon>Stereocaulaceae</taxon>
        <taxon>Lepraria</taxon>
    </lineage>
</organism>
<gene>
    <name evidence="3" type="ORF">ABVK25_007076</name>
</gene>
<comment type="similarity">
    <text evidence="1">Belongs to the short-chain dehydrogenases/reductases (SDR) family.</text>
</comment>
<keyword evidence="2" id="KW-0560">Oxidoreductase</keyword>
<evidence type="ECO:0000313" key="3">
    <source>
        <dbReference type="EMBL" id="KAL2052516.1"/>
    </source>
</evidence>
<name>A0ABR4B6K1_9LECA</name>
<sequence>MIKISLPPKFLSLSRESRFRSYEAPKEIDRLENAKAHIRYRHIHPHEPQFAMPITGGKKTVLITGCSPGGIGHALARAFHSSGLHVFATVRNEKTHRFNSHRH</sequence>
<keyword evidence="4" id="KW-1185">Reference proteome</keyword>
<protein>
    <submittedName>
        <fullName evidence="3">Uncharacterized protein</fullName>
    </submittedName>
</protein>
<proteinExistence type="inferred from homology"/>
<reference evidence="3 4" key="1">
    <citation type="submission" date="2024-09" db="EMBL/GenBank/DDBJ databases">
        <title>Rethinking Asexuality: The Enigmatic Case of Functional Sexual Genes in Lepraria (Stereocaulaceae).</title>
        <authorList>
            <person name="Doellman M."/>
            <person name="Sun Y."/>
            <person name="Barcenas-Pena A."/>
            <person name="Lumbsch H.T."/>
            <person name="Grewe F."/>
        </authorList>
    </citation>
    <scope>NUCLEOTIDE SEQUENCE [LARGE SCALE GENOMIC DNA]</scope>
    <source>
        <strain evidence="3 4">Grewe 0041</strain>
    </source>
</reference>
<dbReference type="PANTHER" id="PTHR44169:SF6">
    <property type="entry name" value="NADPH-DEPENDENT 1-ACYLDIHYDROXYACETONE PHOSPHATE REDUCTASE"/>
    <property type="match status" value="1"/>
</dbReference>
<comment type="caution">
    <text evidence="3">The sequence shown here is derived from an EMBL/GenBank/DDBJ whole genome shotgun (WGS) entry which is preliminary data.</text>
</comment>
<dbReference type="PANTHER" id="PTHR44169">
    <property type="entry name" value="NADPH-DEPENDENT 1-ACYLDIHYDROXYACETONE PHOSPHATE REDUCTASE"/>
    <property type="match status" value="1"/>
</dbReference>
<evidence type="ECO:0000313" key="4">
    <source>
        <dbReference type="Proteomes" id="UP001590951"/>
    </source>
</evidence>